<dbReference type="Pfam" id="PF00106">
    <property type="entry name" value="adh_short"/>
    <property type="match status" value="1"/>
</dbReference>
<organism evidence="5 6">
    <name type="scientific">Pseudohoeflea coraliihabitans</name>
    <dbReference type="NCBI Taxonomy" id="2860393"/>
    <lineage>
        <taxon>Bacteria</taxon>
        <taxon>Pseudomonadati</taxon>
        <taxon>Pseudomonadota</taxon>
        <taxon>Alphaproteobacteria</taxon>
        <taxon>Hyphomicrobiales</taxon>
        <taxon>Rhizobiaceae</taxon>
        <taxon>Pseudohoeflea</taxon>
    </lineage>
</organism>
<name>A0ABS6WRQ9_9HYPH</name>
<dbReference type="InterPro" id="IPR002347">
    <property type="entry name" value="SDR_fam"/>
</dbReference>
<dbReference type="RefSeq" id="WP_219202033.1">
    <property type="nucleotide sequence ID" value="NZ_JAHWQX010000003.1"/>
</dbReference>
<proteinExistence type="inferred from homology"/>
<reference evidence="5" key="1">
    <citation type="submission" date="2021-07" db="EMBL/GenBank/DDBJ databases">
        <title>Pseudohoeflea marina sp. nov. a polyhydroxyalcanoate-producing bacterium.</title>
        <authorList>
            <person name="Zheng W."/>
            <person name="Yu S."/>
            <person name="Huang Y."/>
        </authorList>
    </citation>
    <scope>NUCLEOTIDE SEQUENCE</scope>
    <source>
        <strain evidence="5">DP4N28-3</strain>
    </source>
</reference>
<accession>A0ABS6WRQ9</accession>
<evidence type="ECO:0000313" key="6">
    <source>
        <dbReference type="Proteomes" id="UP001430804"/>
    </source>
</evidence>
<dbReference type="PANTHER" id="PTHR43391:SF14">
    <property type="entry name" value="DEHYDROGENASE_REDUCTASE SDR FAMILY PROTEIN 7-LIKE"/>
    <property type="match status" value="1"/>
</dbReference>
<keyword evidence="6" id="KW-1185">Reference proteome</keyword>
<sequence>MDLYRARPQDGVVWVTGASSGIGRAVALKLAQRGFTVVATARREEALSRLAEEAASLRGSIVPMPGDVTDETGMANIMASIEARHTRLALCVFNAGVFLPVHGERLTVDRFEKTFDVNLLGVIKGLVPAAAHMHRKGGGQIAIVASVTGYFGLPTSAAYGASKAALINLAESLKFDFDKMNIRIQVVDPGFVDTPATEGNPFPMPALIEPEDAAERLVKGLERGGFEITFPRRFTWFLKVLQKLPYLIFFSLVSRGTGWNDKPLRPRSSSGGAEAPQDEGRRQKEAASGGVSHRSD</sequence>
<comment type="caution">
    <text evidence="5">The sequence shown here is derived from an EMBL/GenBank/DDBJ whole genome shotgun (WGS) entry which is preliminary data.</text>
</comment>
<evidence type="ECO:0000256" key="3">
    <source>
        <dbReference type="ARBA" id="ARBA00023002"/>
    </source>
</evidence>
<dbReference type="PANTHER" id="PTHR43391">
    <property type="entry name" value="RETINOL DEHYDROGENASE-RELATED"/>
    <property type="match status" value="1"/>
</dbReference>
<feature type="region of interest" description="Disordered" evidence="4">
    <location>
        <begin position="259"/>
        <end position="296"/>
    </location>
</feature>
<evidence type="ECO:0000256" key="1">
    <source>
        <dbReference type="ARBA" id="ARBA00006484"/>
    </source>
</evidence>
<evidence type="ECO:0000256" key="2">
    <source>
        <dbReference type="ARBA" id="ARBA00022857"/>
    </source>
</evidence>
<keyword evidence="3" id="KW-0560">Oxidoreductase</keyword>
<protein>
    <submittedName>
        <fullName evidence="5">SDR family NAD(P)-dependent oxidoreductase</fullName>
    </submittedName>
</protein>
<comment type="similarity">
    <text evidence="1">Belongs to the short-chain dehydrogenases/reductases (SDR) family.</text>
</comment>
<keyword evidence="2" id="KW-0521">NADP</keyword>
<gene>
    <name evidence="5" type="ORF">KY465_12470</name>
</gene>
<evidence type="ECO:0000256" key="4">
    <source>
        <dbReference type="SAM" id="MobiDB-lite"/>
    </source>
</evidence>
<dbReference type="Proteomes" id="UP001430804">
    <property type="component" value="Unassembled WGS sequence"/>
</dbReference>
<evidence type="ECO:0000313" key="5">
    <source>
        <dbReference type="EMBL" id="MBW3098097.1"/>
    </source>
</evidence>
<dbReference type="EMBL" id="JAHWQX010000003">
    <property type="protein sequence ID" value="MBW3098097.1"/>
    <property type="molecule type" value="Genomic_DNA"/>
</dbReference>